<evidence type="ECO:0008006" key="3">
    <source>
        <dbReference type="Google" id="ProtNLM"/>
    </source>
</evidence>
<name>A0A7G5C684_9BACL</name>
<dbReference type="InterPro" id="IPR038765">
    <property type="entry name" value="Papain-like_cys_pep_sf"/>
</dbReference>
<sequence length="182" mass="21061">MKQNEIFIVLTETGTLFSQTIKWFTKASLNHASLSFDGEMKEVYSFGRKKVNNPFVGGFIKENFNDPFYYGASCAVYRCTVDDQDYLKMRHYVSSMLNNPERYKYHLLGLVGILLNKRITRQDAFFCSHFVASVLEQSNYRPINKPSYFVTPEDFELSLSSQEIYRGSLSGYMNRVQRGLSA</sequence>
<dbReference type="SUPFAM" id="SSF54001">
    <property type="entry name" value="Cysteine proteinases"/>
    <property type="match status" value="1"/>
</dbReference>
<dbReference type="KEGG" id="cchl:FPL14_28775"/>
<dbReference type="EMBL" id="CP041969">
    <property type="protein sequence ID" value="QMV44718.1"/>
    <property type="molecule type" value="Genomic_DNA"/>
</dbReference>
<organism evidence="1 2">
    <name type="scientific">Cohnella cholangitidis</name>
    <dbReference type="NCBI Taxonomy" id="2598458"/>
    <lineage>
        <taxon>Bacteria</taxon>
        <taxon>Bacillati</taxon>
        <taxon>Bacillota</taxon>
        <taxon>Bacilli</taxon>
        <taxon>Bacillales</taxon>
        <taxon>Paenibacillaceae</taxon>
        <taxon>Cohnella</taxon>
    </lineage>
</organism>
<dbReference type="Proteomes" id="UP000515679">
    <property type="component" value="Chromosome"/>
</dbReference>
<reference evidence="1 2" key="1">
    <citation type="submission" date="2019-07" db="EMBL/GenBank/DDBJ databases">
        <authorList>
            <person name="Kim J.K."/>
            <person name="Cheong H.-M."/>
            <person name="Choi Y."/>
            <person name="Hwang K.J."/>
            <person name="Lee S."/>
            <person name="Choi C."/>
        </authorList>
    </citation>
    <scope>NUCLEOTIDE SEQUENCE [LARGE SCALE GENOMIC DNA]</scope>
    <source>
        <strain evidence="1 2">KS 22</strain>
    </source>
</reference>
<evidence type="ECO:0000313" key="2">
    <source>
        <dbReference type="Proteomes" id="UP000515679"/>
    </source>
</evidence>
<protein>
    <recommendedName>
        <fullName evidence="3">Permuted papain-like amidase YaeF/Yiix C92 family enzyme</fullName>
    </recommendedName>
</protein>
<proteinExistence type="predicted"/>
<evidence type="ECO:0000313" key="1">
    <source>
        <dbReference type="EMBL" id="QMV44718.1"/>
    </source>
</evidence>
<dbReference type="RefSeq" id="WP_182301008.1">
    <property type="nucleotide sequence ID" value="NZ_CP041969.1"/>
</dbReference>
<accession>A0A7G5C684</accession>
<keyword evidence="2" id="KW-1185">Reference proteome</keyword>
<gene>
    <name evidence="1" type="ORF">FPL14_28775</name>
</gene>
<dbReference type="AlphaFoldDB" id="A0A7G5C684"/>
<dbReference type="Gene3D" id="3.90.1720.10">
    <property type="entry name" value="endopeptidase domain like (from Nostoc punctiforme)"/>
    <property type="match status" value="1"/>
</dbReference>